<evidence type="ECO:0000313" key="1">
    <source>
        <dbReference type="EMBL" id="GGF25428.1"/>
    </source>
</evidence>
<dbReference type="PANTHER" id="PTHR43293:SF3">
    <property type="entry name" value="CHOLESTEROL RING-CLEAVING HYDROLASE IPDB SUBUNIT"/>
    <property type="match status" value="1"/>
</dbReference>
<dbReference type="InterPro" id="IPR037171">
    <property type="entry name" value="NagB/RpiA_transferase-like"/>
</dbReference>
<dbReference type="AlphaFoldDB" id="A0A8J3E5Z2"/>
<comment type="caution">
    <text evidence="1">The sequence shown here is derived from an EMBL/GenBank/DDBJ whole genome shotgun (WGS) entry which is preliminary data.</text>
</comment>
<dbReference type="RefSeq" id="WP_189047916.1">
    <property type="nucleotide sequence ID" value="NZ_BMJQ01000008.1"/>
</dbReference>
<proteinExistence type="predicted"/>
<evidence type="ECO:0000313" key="2">
    <source>
        <dbReference type="Proteomes" id="UP000646365"/>
    </source>
</evidence>
<organism evidence="1 2">
    <name type="scientific">Aliidongia dinghuensis</name>
    <dbReference type="NCBI Taxonomy" id="1867774"/>
    <lineage>
        <taxon>Bacteria</taxon>
        <taxon>Pseudomonadati</taxon>
        <taxon>Pseudomonadota</taxon>
        <taxon>Alphaproteobacteria</taxon>
        <taxon>Rhodospirillales</taxon>
        <taxon>Dongiaceae</taxon>
        <taxon>Aliidongia</taxon>
    </lineage>
</organism>
<sequence>MTGNCRPEELLIGVVAELIGRVRHVAVGALSPIPAAAALLGARRHDGMRVSILNSRRHSFFTDGGRELFDCAGQGRIDAFFLSGGQIDGAGNVNLVAIGDYAAPKARFSGSFGSAYLYYVVPKVILFRLEHTRRTLVEQVDFVSAPGTSAPGVYRPGGPHALVTNLCVFHFDKTAGRFTLASLHPGVTLEEVRDRTGFTFAAPDVVPTTAEPSEADLALMRGPVAQDLAETYPAFAAEVLGWRAPAGETVP</sequence>
<keyword evidence="2" id="KW-1185">Reference proteome</keyword>
<protein>
    <submittedName>
        <fullName evidence="1">CoA synthetase</fullName>
    </submittedName>
</protein>
<dbReference type="EMBL" id="BMJQ01000008">
    <property type="protein sequence ID" value="GGF25428.1"/>
    <property type="molecule type" value="Genomic_DNA"/>
</dbReference>
<dbReference type="PANTHER" id="PTHR43293">
    <property type="entry name" value="ACETATE COA-TRANSFERASE YDIF"/>
    <property type="match status" value="1"/>
</dbReference>
<reference evidence="1" key="1">
    <citation type="journal article" date="2014" name="Int. J. Syst. Evol. Microbiol.">
        <title>Complete genome sequence of Corynebacterium casei LMG S-19264T (=DSM 44701T), isolated from a smear-ripened cheese.</title>
        <authorList>
            <consortium name="US DOE Joint Genome Institute (JGI-PGF)"/>
            <person name="Walter F."/>
            <person name="Albersmeier A."/>
            <person name="Kalinowski J."/>
            <person name="Ruckert C."/>
        </authorList>
    </citation>
    <scope>NUCLEOTIDE SEQUENCE</scope>
    <source>
        <strain evidence="1">CGMCC 1.15725</strain>
    </source>
</reference>
<dbReference type="Gene3D" id="3.40.1080.10">
    <property type="entry name" value="Glutaconate Coenzyme A-transferase"/>
    <property type="match status" value="1"/>
</dbReference>
<reference evidence="1" key="2">
    <citation type="submission" date="2020-09" db="EMBL/GenBank/DDBJ databases">
        <authorList>
            <person name="Sun Q."/>
            <person name="Zhou Y."/>
        </authorList>
    </citation>
    <scope>NUCLEOTIDE SEQUENCE</scope>
    <source>
        <strain evidence="1">CGMCC 1.15725</strain>
    </source>
</reference>
<accession>A0A8J3E5Z2</accession>
<dbReference type="SUPFAM" id="SSF100950">
    <property type="entry name" value="NagB/RpiA/CoA transferase-like"/>
    <property type="match status" value="1"/>
</dbReference>
<dbReference type="SMART" id="SM00882">
    <property type="entry name" value="CoA_trans"/>
    <property type="match status" value="1"/>
</dbReference>
<dbReference type="Pfam" id="PF01144">
    <property type="entry name" value="CoA_trans"/>
    <property type="match status" value="1"/>
</dbReference>
<dbReference type="Proteomes" id="UP000646365">
    <property type="component" value="Unassembled WGS sequence"/>
</dbReference>
<name>A0A8J3E5Z2_9PROT</name>
<dbReference type="GO" id="GO:0008410">
    <property type="term" value="F:CoA-transferase activity"/>
    <property type="evidence" value="ECO:0007669"/>
    <property type="project" value="InterPro"/>
</dbReference>
<gene>
    <name evidence="1" type="ORF">GCM10011611_34360</name>
</gene>
<dbReference type="InterPro" id="IPR004165">
    <property type="entry name" value="CoA_trans_fam_I"/>
</dbReference>